<comment type="caution">
    <text evidence="2">The sequence shown here is derived from an EMBL/GenBank/DDBJ whole genome shotgun (WGS) entry which is preliminary data.</text>
</comment>
<evidence type="ECO:0000313" key="3">
    <source>
        <dbReference type="Proteomes" id="UP000298058"/>
    </source>
</evidence>
<keyword evidence="3" id="KW-1185">Reference proteome</keyword>
<organism evidence="2 3">
    <name type="scientific">Leptospira idonii</name>
    <dbReference type="NCBI Taxonomy" id="1193500"/>
    <lineage>
        <taxon>Bacteria</taxon>
        <taxon>Pseudomonadati</taxon>
        <taxon>Spirochaetota</taxon>
        <taxon>Spirochaetia</taxon>
        <taxon>Leptospirales</taxon>
        <taxon>Leptospiraceae</taxon>
        <taxon>Leptospira</taxon>
    </lineage>
</organism>
<feature type="domain" description="GP-PDE" evidence="1">
    <location>
        <begin position="1"/>
        <end position="232"/>
    </location>
</feature>
<name>A0A4V6QMW3_9LEPT</name>
<reference evidence="2" key="1">
    <citation type="journal article" date="2019" name="PLoS Negl. Trop. Dis.">
        <title>Revisiting the worldwide diversity of Leptospira species in the environment.</title>
        <authorList>
            <person name="Vincent A.T."/>
            <person name="Schiettekatte O."/>
            <person name="Bourhy P."/>
            <person name="Veyrier F.J."/>
            <person name="Picardeau M."/>
        </authorList>
    </citation>
    <scope>NUCLEOTIDE SEQUENCE [LARGE SCALE GENOMIC DNA]</scope>
    <source>
        <strain evidence="2">201300427</strain>
    </source>
</reference>
<dbReference type="PANTHER" id="PTHR46211:SF14">
    <property type="entry name" value="GLYCEROPHOSPHODIESTER PHOSPHODIESTERASE"/>
    <property type="match status" value="1"/>
</dbReference>
<evidence type="ECO:0000259" key="1">
    <source>
        <dbReference type="PROSITE" id="PS51704"/>
    </source>
</evidence>
<dbReference type="SUPFAM" id="SSF51695">
    <property type="entry name" value="PLC-like phosphodiesterases"/>
    <property type="match status" value="1"/>
</dbReference>
<dbReference type="GO" id="GO:0006629">
    <property type="term" value="P:lipid metabolic process"/>
    <property type="evidence" value="ECO:0007669"/>
    <property type="project" value="InterPro"/>
</dbReference>
<dbReference type="GO" id="GO:0008081">
    <property type="term" value="F:phosphoric diester hydrolase activity"/>
    <property type="evidence" value="ECO:0007669"/>
    <property type="project" value="InterPro"/>
</dbReference>
<protein>
    <submittedName>
        <fullName evidence="2">Glycerophosphodiester phosphodiesterase</fullName>
    </submittedName>
</protein>
<gene>
    <name evidence="2" type="ORF">EHS15_15105</name>
</gene>
<dbReference type="Pfam" id="PF03009">
    <property type="entry name" value="GDPD"/>
    <property type="match status" value="1"/>
</dbReference>
<proteinExistence type="predicted"/>
<dbReference type="PROSITE" id="PS51704">
    <property type="entry name" value="GP_PDE"/>
    <property type="match status" value="1"/>
</dbReference>
<dbReference type="Gene3D" id="3.20.20.190">
    <property type="entry name" value="Phosphatidylinositol (PI) phosphodiesterase"/>
    <property type="match status" value="1"/>
</dbReference>
<dbReference type="EMBL" id="RQHW01000047">
    <property type="protein sequence ID" value="TGN18826.1"/>
    <property type="molecule type" value="Genomic_DNA"/>
</dbReference>
<dbReference type="OrthoDB" id="384721at2"/>
<dbReference type="InterPro" id="IPR017946">
    <property type="entry name" value="PLC-like_Pdiesterase_TIM-brl"/>
</dbReference>
<dbReference type="Proteomes" id="UP000298058">
    <property type="component" value="Unassembled WGS sequence"/>
</dbReference>
<accession>A0A4V6QMW3</accession>
<sequence length="234" mass="26642">MGHRGTRGLAPENTLVSFQIANRFTPYFELDTMLCGSGELVVIHDETVDRTTNGKGRVSDLSLEEIQSLDAGAFFSEEFVGESIPSLRELFEKMPSNCIFDIEVKSEGEEKERIRLAEALIPLLKELKIENRVFISSFDSFLLGKVKEKNPSLLRGQLLDSVWKEEDWKVSEPDLILPNHRSVTKEWISQLHKEGYLVIPYTANEEADWIRLKEAGVDGIITDRPDLLLSYLEK</sequence>
<dbReference type="InterPro" id="IPR030395">
    <property type="entry name" value="GP_PDE_dom"/>
</dbReference>
<dbReference type="PANTHER" id="PTHR46211">
    <property type="entry name" value="GLYCEROPHOSPHORYL DIESTER PHOSPHODIESTERASE"/>
    <property type="match status" value="1"/>
</dbReference>
<dbReference type="AlphaFoldDB" id="A0A4V6QMW3"/>
<evidence type="ECO:0000313" key="2">
    <source>
        <dbReference type="EMBL" id="TGN18826.1"/>
    </source>
</evidence>